<evidence type="ECO:0000313" key="6">
    <source>
        <dbReference type="EMBL" id="EXU94690.1"/>
    </source>
</evidence>
<name>A0A014QPY6_9HYPO</name>
<dbReference type="HOGENOM" id="CLU_009123_10_2_1"/>
<keyword evidence="3" id="KW-0863">Zinc-finger</keyword>
<sequence>MGSEQTHIVQKVGTKRHKKILHYCLYCEKQKTKPIWSSAYTGNAKEHVQKVHRAEWKEWSRNNRGDFLRTDGPNQASIDRYMQPVGVHSSRHLTLRQAFDKPRFVRAFIALCARRRVSLSATDWPELQELMLACNPTIKDLLKLSRRTLVRLLERNHVEYRKRLQTAIQDAVGQIHFSTDMWTSPARRGHLAVCAQWVDCEYRLRKALLGLPQVLYSHSGECQALHIVRVLRNYGITTRIGYHTGDNATSNDTMLRVLSDHLMAEYNVSFLLAKSKEALKAALDAIDVAEDADPYEVFSAAMGVPMAQNSGDGARAREIAERARNKRKQKGFEGWGSTPALEKLHNLAVWLRNSPIHHDLWERDIGISLGIDNDTRWSSWYFMIDRAIRKKNEIINFLHEHDEACGPNTLTHGDWEILRCTHQFLQVFNSGTLWVEGDRAGLSQSLEMMDVILAFFEEQKVRGRSNVPLTRY</sequence>
<keyword evidence="2" id="KW-0479">Metal-binding</keyword>
<gene>
    <name evidence="6" type="ORF">X797_012226</name>
</gene>
<dbReference type="PANTHER" id="PTHR46481">
    <property type="entry name" value="ZINC FINGER BED DOMAIN-CONTAINING PROTEIN 4"/>
    <property type="match status" value="1"/>
</dbReference>
<comment type="subcellular location">
    <subcellularLocation>
        <location evidence="1">Nucleus</location>
    </subcellularLocation>
</comment>
<keyword evidence="4" id="KW-0862">Zinc</keyword>
<dbReference type="AlphaFoldDB" id="A0A014QPY6"/>
<evidence type="ECO:0000256" key="4">
    <source>
        <dbReference type="ARBA" id="ARBA00022833"/>
    </source>
</evidence>
<evidence type="ECO:0000313" key="7">
    <source>
        <dbReference type="Proteomes" id="UP000030151"/>
    </source>
</evidence>
<keyword evidence="5" id="KW-0539">Nucleus</keyword>
<dbReference type="GO" id="GO:0008270">
    <property type="term" value="F:zinc ion binding"/>
    <property type="evidence" value="ECO:0007669"/>
    <property type="project" value="UniProtKB-KW"/>
</dbReference>
<accession>A0A014QPY6</accession>
<evidence type="ECO:0000256" key="3">
    <source>
        <dbReference type="ARBA" id="ARBA00022771"/>
    </source>
</evidence>
<dbReference type="PANTHER" id="PTHR46481:SF10">
    <property type="entry name" value="ZINC FINGER BED DOMAIN-CONTAINING PROTEIN 39"/>
    <property type="match status" value="1"/>
</dbReference>
<organism evidence="6 7">
    <name type="scientific">Metarhizium robertsii</name>
    <dbReference type="NCBI Taxonomy" id="568076"/>
    <lineage>
        <taxon>Eukaryota</taxon>
        <taxon>Fungi</taxon>
        <taxon>Dikarya</taxon>
        <taxon>Ascomycota</taxon>
        <taxon>Pezizomycotina</taxon>
        <taxon>Sordariomycetes</taxon>
        <taxon>Hypocreomycetidae</taxon>
        <taxon>Hypocreales</taxon>
        <taxon>Clavicipitaceae</taxon>
        <taxon>Metarhizium</taxon>
    </lineage>
</organism>
<evidence type="ECO:0000256" key="2">
    <source>
        <dbReference type="ARBA" id="ARBA00022723"/>
    </source>
</evidence>
<dbReference type="InterPro" id="IPR012337">
    <property type="entry name" value="RNaseH-like_sf"/>
</dbReference>
<reference evidence="6 7" key="1">
    <citation type="submission" date="2014-02" db="EMBL/GenBank/DDBJ databases">
        <title>The genome sequence of the entomopathogenic fungus Metarhizium robertsii ARSEF 2575.</title>
        <authorList>
            <person name="Giuliano Garisto Donzelli B."/>
            <person name="Roe B.A."/>
            <person name="Macmil S.L."/>
            <person name="Krasnoff S.B."/>
            <person name="Gibson D.M."/>
        </authorList>
    </citation>
    <scope>NUCLEOTIDE SEQUENCE [LARGE SCALE GENOMIC DNA]</scope>
    <source>
        <strain evidence="6 7">ARSEF 2575</strain>
    </source>
</reference>
<dbReference type="Proteomes" id="UP000030151">
    <property type="component" value="Unassembled WGS sequence"/>
</dbReference>
<comment type="caution">
    <text evidence="6">The sequence shown here is derived from an EMBL/GenBank/DDBJ whole genome shotgun (WGS) entry which is preliminary data.</text>
</comment>
<dbReference type="GO" id="GO:0005634">
    <property type="term" value="C:nucleus"/>
    <property type="evidence" value="ECO:0007669"/>
    <property type="project" value="UniProtKB-SubCell"/>
</dbReference>
<protein>
    <submittedName>
        <fullName evidence="6">Uncharacterized protein</fullName>
    </submittedName>
</protein>
<dbReference type="EMBL" id="JELW01000177">
    <property type="protein sequence ID" value="EXU94690.1"/>
    <property type="molecule type" value="Genomic_DNA"/>
</dbReference>
<feature type="non-terminal residue" evidence="6">
    <location>
        <position position="472"/>
    </location>
</feature>
<dbReference type="SUPFAM" id="SSF53098">
    <property type="entry name" value="Ribonuclease H-like"/>
    <property type="match status" value="1"/>
</dbReference>
<evidence type="ECO:0000256" key="5">
    <source>
        <dbReference type="ARBA" id="ARBA00023242"/>
    </source>
</evidence>
<proteinExistence type="predicted"/>
<dbReference type="InterPro" id="IPR052035">
    <property type="entry name" value="ZnF_BED_domain_contain"/>
</dbReference>
<evidence type="ECO:0000256" key="1">
    <source>
        <dbReference type="ARBA" id="ARBA00004123"/>
    </source>
</evidence>